<gene>
    <name evidence="2" type="ORF">BJX66DRAFT_251734</name>
</gene>
<organism evidence="2 3">
    <name type="scientific">Aspergillus keveii</name>
    <dbReference type="NCBI Taxonomy" id="714993"/>
    <lineage>
        <taxon>Eukaryota</taxon>
        <taxon>Fungi</taxon>
        <taxon>Dikarya</taxon>
        <taxon>Ascomycota</taxon>
        <taxon>Pezizomycotina</taxon>
        <taxon>Eurotiomycetes</taxon>
        <taxon>Eurotiomycetidae</taxon>
        <taxon>Eurotiales</taxon>
        <taxon>Aspergillaceae</taxon>
        <taxon>Aspergillus</taxon>
        <taxon>Aspergillus subgen. Nidulantes</taxon>
    </lineage>
</organism>
<feature type="compositionally biased region" description="Polar residues" evidence="1">
    <location>
        <begin position="1"/>
        <end position="15"/>
    </location>
</feature>
<evidence type="ECO:0000256" key="1">
    <source>
        <dbReference type="SAM" id="MobiDB-lite"/>
    </source>
</evidence>
<keyword evidence="3" id="KW-1185">Reference proteome</keyword>
<evidence type="ECO:0000313" key="2">
    <source>
        <dbReference type="EMBL" id="KAL2788721.1"/>
    </source>
</evidence>
<proteinExistence type="predicted"/>
<sequence>MKRQINKNQTCPTSHRTYHHLHHSSYPLKHCPPQNHSNLGNRRTQPETQSADIPRTNGSQ</sequence>
<dbReference type="EMBL" id="JBFTWV010000075">
    <property type="protein sequence ID" value="KAL2788721.1"/>
    <property type="molecule type" value="Genomic_DNA"/>
</dbReference>
<accession>A0ABR4FZP3</accession>
<dbReference type="Proteomes" id="UP001610563">
    <property type="component" value="Unassembled WGS sequence"/>
</dbReference>
<evidence type="ECO:0000313" key="3">
    <source>
        <dbReference type="Proteomes" id="UP001610563"/>
    </source>
</evidence>
<reference evidence="2 3" key="1">
    <citation type="submission" date="2024-07" db="EMBL/GenBank/DDBJ databases">
        <title>Section-level genome sequencing and comparative genomics of Aspergillus sections Usti and Cavernicolus.</title>
        <authorList>
            <consortium name="Lawrence Berkeley National Laboratory"/>
            <person name="Nybo J.L."/>
            <person name="Vesth T.C."/>
            <person name="Theobald S."/>
            <person name="Frisvad J.C."/>
            <person name="Larsen T.O."/>
            <person name="Kjaerboelling I."/>
            <person name="Rothschild-Mancinelli K."/>
            <person name="Lyhne E.K."/>
            <person name="Kogle M.E."/>
            <person name="Barry K."/>
            <person name="Clum A."/>
            <person name="Na H."/>
            <person name="Ledsgaard L."/>
            <person name="Lin J."/>
            <person name="Lipzen A."/>
            <person name="Kuo A."/>
            <person name="Riley R."/>
            <person name="Mondo S."/>
            <person name="Labutti K."/>
            <person name="Haridas S."/>
            <person name="Pangalinan J."/>
            <person name="Salamov A.A."/>
            <person name="Simmons B.A."/>
            <person name="Magnuson J.K."/>
            <person name="Chen J."/>
            <person name="Drula E."/>
            <person name="Henrissat B."/>
            <person name="Wiebenga A."/>
            <person name="Lubbers R.J."/>
            <person name="Gomes A.C."/>
            <person name="Makela M.R."/>
            <person name="Stajich J."/>
            <person name="Grigoriev I.V."/>
            <person name="Mortensen U.H."/>
            <person name="De Vries R.P."/>
            <person name="Baker S.E."/>
            <person name="Andersen M.R."/>
        </authorList>
    </citation>
    <scope>NUCLEOTIDE SEQUENCE [LARGE SCALE GENOMIC DNA]</scope>
    <source>
        <strain evidence="2 3">CBS 209.92</strain>
    </source>
</reference>
<name>A0ABR4FZP3_9EURO</name>
<comment type="caution">
    <text evidence="2">The sequence shown here is derived from an EMBL/GenBank/DDBJ whole genome shotgun (WGS) entry which is preliminary data.</text>
</comment>
<protein>
    <submittedName>
        <fullName evidence="2">Uncharacterized protein</fullName>
    </submittedName>
</protein>
<feature type="compositionally biased region" description="Polar residues" evidence="1">
    <location>
        <begin position="34"/>
        <end position="60"/>
    </location>
</feature>
<feature type="region of interest" description="Disordered" evidence="1">
    <location>
        <begin position="1"/>
        <end position="60"/>
    </location>
</feature>